<sequence length="610" mass="68343">MPNEVKQRKKPQQKPSDEQTETVANGSSDGQKEKAAARHFPGREKSFLLDFKSILCLLSLTACGALSWVVLQQNERFSEIEGKFLLLIKKTSPLVAMEEEIQTVSKKLAASDDDLQVALSSISMASRLQKDISTLHTAVMAVQANEKSASGHLQEVNAHFLNVTETWQQRLGVINSDLVALKSESRDAHSEATEKVNEAERRLKYLEERLEELEVSTKRNARALERTEGDDVKRVQDHLEWNTKQIHTLKDQLNSLARRESELGSQLLEHIPKAEECQQHLPKVEEAVRSIVRLASDLSGTEKRLEELTLQVFGTEDNMLKALNEILQIRQELDTLHTKNSILKMKDELSVVKEACESVQLKLESLGAQKGVESGLKQQEQEIVLLRNWASGLSEKQSLLQSSLIALRAAVAQIEERTSTIARDFTSKVTSVRTDVRRMDGLHSELESLLSQVGQLEDKVSQAESSMVKRIGDVLTSSIDRVSSLRSSSERNSQAIEQLQHRIPELVSADTKLAEQLRDMESGRAKLIRTVTFASNLKPKVFTIKRDFGALEPQLSDLTLRIGQLAEDVMKREQEILDLRHTLGNLTKVDSELGDGTRQVSDTIDGSEDL</sequence>
<name>A0AAV2ITH4_KNICA</name>
<gene>
    <name evidence="3" type="ORF">KC01_LOCUS1141</name>
</gene>
<protein>
    <recommendedName>
        <fullName evidence="5">Inhibitor of nuclear factor kappa-B kinase-interacting protein</fullName>
    </recommendedName>
</protein>
<evidence type="ECO:0000313" key="4">
    <source>
        <dbReference type="Proteomes" id="UP001497482"/>
    </source>
</evidence>
<dbReference type="InterPro" id="IPR024152">
    <property type="entry name" value="Inh_kappa-B_kinase-int"/>
</dbReference>
<dbReference type="PANTHER" id="PTHR21734:SF11">
    <property type="entry name" value="INHIBITOR OF NUCLEAR FACTOR KAPPA-B KINASE-INTERACTING PROTEIN"/>
    <property type="match status" value="1"/>
</dbReference>
<feature type="coiled-coil region" evidence="1">
    <location>
        <begin position="182"/>
        <end position="216"/>
    </location>
</feature>
<keyword evidence="1" id="KW-0175">Coiled coil</keyword>
<dbReference type="Proteomes" id="UP001497482">
    <property type="component" value="Chromosome 1"/>
</dbReference>
<dbReference type="PANTHER" id="PTHR21734">
    <property type="entry name" value="INHIBITOR OF NUCLEAR FACTOR KAPPA-B KINASE-INTERACTING PROTEIN"/>
    <property type="match status" value="1"/>
</dbReference>
<evidence type="ECO:0000256" key="1">
    <source>
        <dbReference type="SAM" id="Coils"/>
    </source>
</evidence>
<accession>A0AAV2ITH4</accession>
<feature type="region of interest" description="Disordered" evidence="2">
    <location>
        <begin position="1"/>
        <end position="37"/>
    </location>
</feature>
<keyword evidence="4" id="KW-1185">Reference proteome</keyword>
<evidence type="ECO:0000313" key="3">
    <source>
        <dbReference type="EMBL" id="CAL1568544.1"/>
    </source>
</evidence>
<dbReference type="AlphaFoldDB" id="A0AAV2ITH4"/>
<proteinExistence type="predicted"/>
<dbReference type="Gene3D" id="1.20.58.60">
    <property type="match status" value="1"/>
</dbReference>
<feature type="region of interest" description="Disordered" evidence="2">
    <location>
        <begin position="590"/>
        <end position="610"/>
    </location>
</feature>
<reference evidence="3 4" key="1">
    <citation type="submission" date="2024-04" db="EMBL/GenBank/DDBJ databases">
        <authorList>
            <person name="Waldvogel A.-M."/>
            <person name="Schoenle A."/>
        </authorList>
    </citation>
    <scope>NUCLEOTIDE SEQUENCE [LARGE SCALE GENOMIC DNA]</scope>
</reference>
<organism evidence="3 4">
    <name type="scientific">Knipowitschia caucasica</name>
    <name type="common">Caucasian dwarf goby</name>
    <name type="synonym">Pomatoschistus caucasicus</name>
    <dbReference type="NCBI Taxonomy" id="637954"/>
    <lineage>
        <taxon>Eukaryota</taxon>
        <taxon>Metazoa</taxon>
        <taxon>Chordata</taxon>
        <taxon>Craniata</taxon>
        <taxon>Vertebrata</taxon>
        <taxon>Euteleostomi</taxon>
        <taxon>Actinopterygii</taxon>
        <taxon>Neopterygii</taxon>
        <taxon>Teleostei</taxon>
        <taxon>Neoteleostei</taxon>
        <taxon>Acanthomorphata</taxon>
        <taxon>Gobiaria</taxon>
        <taxon>Gobiiformes</taxon>
        <taxon>Gobioidei</taxon>
        <taxon>Gobiidae</taxon>
        <taxon>Gobiinae</taxon>
        <taxon>Knipowitschia</taxon>
    </lineage>
</organism>
<dbReference type="EMBL" id="OZ035823">
    <property type="protein sequence ID" value="CAL1568544.1"/>
    <property type="molecule type" value="Genomic_DNA"/>
</dbReference>
<feature type="coiled-coil region" evidence="1">
    <location>
        <begin position="439"/>
        <end position="466"/>
    </location>
</feature>
<dbReference type="SUPFAM" id="SSF57997">
    <property type="entry name" value="Tropomyosin"/>
    <property type="match status" value="1"/>
</dbReference>
<evidence type="ECO:0000256" key="2">
    <source>
        <dbReference type="SAM" id="MobiDB-lite"/>
    </source>
</evidence>
<evidence type="ECO:0008006" key="5">
    <source>
        <dbReference type="Google" id="ProtNLM"/>
    </source>
</evidence>